<evidence type="ECO:0000256" key="1">
    <source>
        <dbReference type="SAM" id="MobiDB-lite"/>
    </source>
</evidence>
<proteinExistence type="predicted"/>
<accession>A0A7C9MAD5</accession>
<evidence type="ECO:0000313" key="2">
    <source>
        <dbReference type="EMBL" id="MXQ07953.1"/>
    </source>
</evidence>
<reference evidence="2 3" key="2">
    <citation type="submission" date="2020-03" db="EMBL/GenBank/DDBJ databases">
        <title>Kangsaoukella pontilimi gen. nov., sp. nov., a new member of the family Rhodobacteraceae isolated from a tidal mudflat.</title>
        <authorList>
            <person name="Kim I.S."/>
        </authorList>
    </citation>
    <scope>NUCLEOTIDE SEQUENCE [LARGE SCALE GENOMIC DNA]</scope>
    <source>
        <strain evidence="2 3">GH1-50</strain>
    </source>
</reference>
<sequence>MSVETSYREQARAARREARETLLAFREARLKSKKRVSAESSEAAGAEPVAHQNETTISPASFFAIESSAPATEAHVPDDIPSEVRHEPGSGDPVAAPVDMAPDVPEEAESANERPPASETEAAEAEAESDDAPFESAEATPDPEAEAPKTTASPVQETGFEKVDADSDLFELPGAGAGMIWMFHQCGVNSLSDLANEETASLSQRLGVVGHILNVEPWIDFARKRVEAQT</sequence>
<name>A0A7C9MAD5_9RHOB</name>
<dbReference type="RefSeq" id="WP_227258011.1">
    <property type="nucleotide sequence ID" value="NZ_WUPT01000001.1"/>
</dbReference>
<keyword evidence="3" id="KW-1185">Reference proteome</keyword>
<organism evidence="2 3">
    <name type="scientific">Kangsaoukella pontilimi</name>
    <dbReference type="NCBI Taxonomy" id="2691042"/>
    <lineage>
        <taxon>Bacteria</taxon>
        <taxon>Pseudomonadati</taxon>
        <taxon>Pseudomonadota</taxon>
        <taxon>Alphaproteobacteria</taxon>
        <taxon>Rhodobacterales</taxon>
        <taxon>Paracoccaceae</taxon>
        <taxon>Kangsaoukella</taxon>
    </lineage>
</organism>
<dbReference type="EMBL" id="WUPT01000001">
    <property type="protein sequence ID" value="MXQ07953.1"/>
    <property type="molecule type" value="Genomic_DNA"/>
</dbReference>
<feature type="region of interest" description="Disordered" evidence="1">
    <location>
        <begin position="30"/>
        <end position="157"/>
    </location>
</feature>
<feature type="compositionally biased region" description="Low complexity" evidence="1">
    <location>
        <begin position="38"/>
        <end position="47"/>
    </location>
</feature>
<feature type="compositionally biased region" description="Basic and acidic residues" evidence="1">
    <location>
        <begin position="75"/>
        <end position="89"/>
    </location>
</feature>
<gene>
    <name evidence="2" type="ORF">GQ651_08850</name>
</gene>
<feature type="compositionally biased region" description="Low complexity" evidence="1">
    <location>
        <begin position="134"/>
        <end position="152"/>
    </location>
</feature>
<comment type="caution">
    <text evidence="2">The sequence shown here is derived from an EMBL/GenBank/DDBJ whole genome shotgun (WGS) entry which is preliminary data.</text>
</comment>
<protein>
    <submittedName>
        <fullName evidence="2">Uncharacterized protein</fullName>
    </submittedName>
</protein>
<reference evidence="2 3" key="1">
    <citation type="submission" date="2019-12" db="EMBL/GenBank/DDBJ databases">
        <authorList>
            <person name="Lee S.D."/>
        </authorList>
    </citation>
    <scope>NUCLEOTIDE SEQUENCE [LARGE SCALE GENOMIC DNA]</scope>
    <source>
        <strain evidence="2 3">GH1-50</strain>
    </source>
</reference>
<dbReference type="AlphaFoldDB" id="A0A7C9MAD5"/>
<evidence type="ECO:0000313" key="3">
    <source>
        <dbReference type="Proteomes" id="UP000480350"/>
    </source>
</evidence>
<feature type="compositionally biased region" description="Acidic residues" evidence="1">
    <location>
        <begin position="121"/>
        <end position="133"/>
    </location>
</feature>
<dbReference type="Proteomes" id="UP000480350">
    <property type="component" value="Unassembled WGS sequence"/>
</dbReference>